<dbReference type="EC" id="3.1.3.48" evidence="2"/>
<dbReference type="Proteomes" id="UP001146793">
    <property type="component" value="Unassembled WGS sequence"/>
</dbReference>
<evidence type="ECO:0000256" key="3">
    <source>
        <dbReference type="ARBA" id="ARBA00022801"/>
    </source>
</evidence>
<evidence type="ECO:0000313" key="7">
    <source>
        <dbReference type="Proteomes" id="UP001146793"/>
    </source>
</evidence>
<gene>
    <name evidence="6" type="ORF">M0812_11605</name>
</gene>
<dbReference type="AlphaFoldDB" id="A0AAV7ZUN6"/>
<dbReference type="GO" id="GO:0008138">
    <property type="term" value="F:protein tyrosine/serine/threonine phosphatase activity"/>
    <property type="evidence" value="ECO:0007669"/>
    <property type="project" value="TreeGrafter"/>
</dbReference>
<evidence type="ECO:0000256" key="1">
    <source>
        <dbReference type="ARBA" id="ARBA00008601"/>
    </source>
</evidence>
<comment type="caution">
    <text evidence="6">The sequence shown here is derived from an EMBL/GenBank/DDBJ whole genome shotgun (WGS) entry which is preliminary data.</text>
</comment>
<accession>A0AAV7ZUN6</accession>
<keyword evidence="3" id="KW-0378">Hydrolase</keyword>
<dbReference type="PANTHER" id="PTHR45848:SF4">
    <property type="entry name" value="DUAL SPECIFICITY PROTEIN PHOSPHATASE 12"/>
    <property type="match status" value="1"/>
</dbReference>
<evidence type="ECO:0000256" key="5">
    <source>
        <dbReference type="SAM" id="MobiDB-lite"/>
    </source>
</evidence>
<evidence type="ECO:0000256" key="2">
    <source>
        <dbReference type="ARBA" id="ARBA00013064"/>
    </source>
</evidence>
<protein>
    <recommendedName>
        <fullName evidence="2">protein-tyrosine-phosphatase</fullName>
        <ecNumber evidence="2">3.1.3.48</ecNumber>
    </recommendedName>
</protein>
<keyword evidence="4" id="KW-0904">Protein phosphatase</keyword>
<feature type="region of interest" description="Disordered" evidence="5">
    <location>
        <begin position="135"/>
        <end position="205"/>
    </location>
</feature>
<reference evidence="6" key="1">
    <citation type="submission" date="2022-08" db="EMBL/GenBank/DDBJ databases">
        <title>Novel sulphate-reducing endosymbionts in the free-living metamonad Anaeramoeba.</title>
        <authorList>
            <person name="Jerlstrom-Hultqvist J."/>
            <person name="Cepicka I."/>
            <person name="Gallot-Lavallee L."/>
            <person name="Salas-Leiva D."/>
            <person name="Curtis B.A."/>
            <person name="Zahonova K."/>
            <person name="Pipaliya S."/>
            <person name="Dacks J."/>
            <person name="Roger A.J."/>
        </authorList>
    </citation>
    <scope>NUCLEOTIDE SEQUENCE</scope>
    <source>
        <strain evidence="6">Busselton2</strain>
    </source>
</reference>
<sequence>MSKINSTYHCRKCRQALFTNQSLVPHGEGKSKPFMKKKKIKGKKNSKSNKKRSYKQNNCSSYFLEKHAWMGDVEKLKGIINCPKCKTKLGSFNWSGRQCSCGVWVTPCFQIAQSKVDQKIIKFDQYLQQIIRSFPTNSGNSIQNNKSMEMKEKEKEKEKEQEKENLKEKEDENEKKNEKEKNEEYIKENLKEQKQKQEIQSNEND</sequence>
<feature type="compositionally biased region" description="Basic and acidic residues" evidence="5">
    <location>
        <begin position="148"/>
        <end position="197"/>
    </location>
</feature>
<comment type="similarity">
    <text evidence="1">Belongs to the protein-tyrosine phosphatase family. Non-receptor class dual specificity subfamily.</text>
</comment>
<dbReference type="PANTHER" id="PTHR45848">
    <property type="entry name" value="DUAL SPECIFICITY PROTEIN PHOSPHATASE 12 FAMILY MEMBER"/>
    <property type="match status" value="1"/>
</dbReference>
<evidence type="ECO:0000313" key="6">
    <source>
        <dbReference type="EMBL" id="KAJ3445718.1"/>
    </source>
</evidence>
<feature type="compositionally biased region" description="Basic residues" evidence="5">
    <location>
        <begin position="33"/>
        <end position="54"/>
    </location>
</feature>
<proteinExistence type="inferred from homology"/>
<name>A0AAV7ZUN6_9EUKA</name>
<dbReference type="GO" id="GO:0004725">
    <property type="term" value="F:protein tyrosine phosphatase activity"/>
    <property type="evidence" value="ECO:0007669"/>
    <property type="project" value="UniProtKB-EC"/>
</dbReference>
<dbReference type="EMBL" id="JANTQA010000023">
    <property type="protein sequence ID" value="KAJ3445718.1"/>
    <property type="molecule type" value="Genomic_DNA"/>
</dbReference>
<feature type="region of interest" description="Disordered" evidence="5">
    <location>
        <begin position="27"/>
        <end position="54"/>
    </location>
</feature>
<organism evidence="6 7">
    <name type="scientific">Anaeramoeba flamelloides</name>
    <dbReference type="NCBI Taxonomy" id="1746091"/>
    <lineage>
        <taxon>Eukaryota</taxon>
        <taxon>Metamonada</taxon>
        <taxon>Anaeramoebidae</taxon>
        <taxon>Anaeramoeba</taxon>
    </lineage>
</organism>
<evidence type="ECO:0000256" key="4">
    <source>
        <dbReference type="ARBA" id="ARBA00022912"/>
    </source>
</evidence>